<name>A0ABP9RYZ5_9GAMM</name>
<gene>
    <name evidence="2" type="ORF">GCM10025772_09090</name>
</gene>
<dbReference type="EMBL" id="BAABLF010000005">
    <property type="protein sequence ID" value="GAA5188643.1"/>
    <property type="molecule type" value="Genomic_DNA"/>
</dbReference>
<feature type="transmembrane region" description="Helical" evidence="1">
    <location>
        <begin position="48"/>
        <end position="67"/>
    </location>
</feature>
<evidence type="ECO:0000313" key="3">
    <source>
        <dbReference type="Proteomes" id="UP001501600"/>
    </source>
</evidence>
<dbReference type="RefSeq" id="WP_345315857.1">
    <property type="nucleotide sequence ID" value="NZ_BAABLF010000005.1"/>
</dbReference>
<organism evidence="2 3">
    <name type="scientific">Ferrimonas gelatinilytica</name>
    <dbReference type="NCBI Taxonomy" id="1255257"/>
    <lineage>
        <taxon>Bacteria</taxon>
        <taxon>Pseudomonadati</taxon>
        <taxon>Pseudomonadota</taxon>
        <taxon>Gammaproteobacteria</taxon>
        <taxon>Alteromonadales</taxon>
        <taxon>Ferrimonadaceae</taxon>
        <taxon>Ferrimonas</taxon>
    </lineage>
</organism>
<evidence type="ECO:0000256" key="1">
    <source>
        <dbReference type="SAM" id="Phobius"/>
    </source>
</evidence>
<dbReference type="Proteomes" id="UP001501600">
    <property type="component" value="Unassembled WGS sequence"/>
</dbReference>
<protein>
    <submittedName>
        <fullName evidence="2">MerC domain-containing protein</fullName>
    </submittedName>
</protein>
<keyword evidence="3" id="KW-1185">Reference proteome</keyword>
<evidence type="ECO:0000313" key="2">
    <source>
        <dbReference type="EMBL" id="GAA5188643.1"/>
    </source>
</evidence>
<sequence length="132" mass="14490">MTSSRTQKRLDSLSIAASVICMIHCLAVPVMLLLGLAVPSLLLEESHFHEMMLFVVIPLSGLAFFLGCRKHRDLSVLAYGLTGLGLLIFAALWLHDLAGHDAETLASLVGTGFMVIAHLKNYRLCRRCECSH</sequence>
<comment type="caution">
    <text evidence="2">The sequence shown here is derived from an EMBL/GenBank/DDBJ whole genome shotgun (WGS) entry which is preliminary data.</text>
</comment>
<feature type="transmembrane region" description="Helical" evidence="1">
    <location>
        <begin position="12"/>
        <end position="36"/>
    </location>
</feature>
<keyword evidence="1" id="KW-1133">Transmembrane helix</keyword>
<feature type="transmembrane region" description="Helical" evidence="1">
    <location>
        <begin position="105"/>
        <end position="122"/>
    </location>
</feature>
<dbReference type="Pfam" id="PF03203">
    <property type="entry name" value="MerC"/>
    <property type="match status" value="1"/>
</dbReference>
<proteinExistence type="predicted"/>
<feature type="transmembrane region" description="Helical" evidence="1">
    <location>
        <begin position="74"/>
        <end position="93"/>
    </location>
</feature>
<keyword evidence="1" id="KW-0472">Membrane</keyword>
<keyword evidence="1" id="KW-0812">Transmembrane</keyword>
<reference evidence="3" key="1">
    <citation type="journal article" date="2019" name="Int. J. Syst. Evol. Microbiol.">
        <title>The Global Catalogue of Microorganisms (GCM) 10K type strain sequencing project: providing services to taxonomists for standard genome sequencing and annotation.</title>
        <authorList>
            <consortium name="The Broad Institute Genomics Platform"/>
            <consortium name="The Broad Institute Genome Sequencing Center for Infectious Disease"/>
            <person name="Wu L."/>
            <person name="Ma J."/>
        </authorList>
    </citation>
    <scope>NUCLEOTIDE SEQUENCE [LARGE SCALE GENOMIC DNA]</scope>
    <source>
        <strain evidence="3">JCM 18720</strain>
    </source>
</reference>
<dbReference type="InterPro" id="IPR004891">
    <property type="entry name" value="Mercury-R_MerC"/>
</dbReference>
<accession>A0ABP9RYZ5</accession>